<evidence type="ECO:0000259" key="12">
    <source>
        <dbReference type="Pfam" id="PF22981"/>
    </source>
</evidence>
<dbReference type="PANTHER" id="PTHR12809:SF2">
    <property type="entry name" value="MEDIATOR OF RNA POLYMERASE II TRANSCRIPTION SUBUNIT 14"/>
    <property type="match status" value="1"/>
</dbReference>
<dbReference type="Pfam" id="PF25069">
    <property type="entry name" value="Med14_C"/>
    <property type="match status" value="1"/>
</dbReference>
<comment type="subunit">
    <text evidence="10">Component of the Mediator complex.</text>
</comment>
<protein>
    <recommendedName>
        <fullName evidence="3 10">Mediator of RNA polymerase II transcription subunit 14</fullName>
    </recommendedName>
    <alternativeName>
        <fullName evidence="9 10">Mediator complex subunit 14</fullName>
    </alternativeName>
</protein>
<evidence type="ECO:0000256" key="6">
    <source>
        <dbReference type="ARBA" id="ARBA00023159"/>
    </source>
</evidence>
<dbReference type="GO" id="GO:0003712">
    <property type="term" value="F:transcription coregulator activity"/>
    <property type="evidence" value="ECO:0007669"/>
    <property type="project" value="UniProtKB-UniRule"/>
</dbReference>
<feature type="domain" description="Mediator of RNA polymerase II transcription subunit 14 RM5" evidence="16">
    <location>
        <begin position="635"/>
        <end position="718"/>
    </location>
</feature>
<dbReference type="EMBL" id="CAJFCJ010000009">
    <property type="protein sequence ID" value="CAD5119260.1"/>
    <property type="molecule type" value="Genomic_DNA"/>
</dbReference>
<evidence type="ECO:0000313" key="19">
    <source>
        <dbReference type="Proteomes" id="UP000549394"/>
    </source>
</evidence>
<feature type="domain" description="Mediator complex subunit MED14 N-terminal" evidence="11">
    <location>
        <begin position="34"/>
        <end position="222"/>
    </location>
</feature>
<gene>
    <name evidence="18" type="ORF">DGYR_LOCUS7531</name>
</gene>
<evidence type="ECO:0000256" key="4">
    <source>
        <dbReference type="ARBA" id="ARBA00022737"/>
    </source>
</evidence>
<dbReference type="InterPro" id="IPR013947">
    <property type="entry name" value="Mediator_Med14"/>
</dbReference>
<name>A0A7I8VSJ2_9ANNE</name>
<dbReference type="Pfam" id="PF22983">
    <property type="entry name" value="RM8_Med14"/>
    <property type="match status" value="1"/>
</dbReference>
<comment type="similarity">
    <text evidence="2 10">Belongs to the Mediator complex subunit 14 family.</text>
</comment>
<feature type="domain" description="Mediator of RNA polymerase II transcription subunit 14 C-terminal" evidence="17">
    <location>
        <begin position="1135"/>
        <end position="1283"/>
    </location>
</feature>
<keyword evidence="7 10" id="KW-0804">Transcription</keyword>
<evidence type="ECO:0000256" key="1">
    <source>
        <dbReference type="ARBA" id="ARBA00004123"/>
    </source>
</evidence>
<evidence type="ECO:0000259" key="17">
    <source>
        <dbReference type="Pfam" id="PF25069"/>
    </source>
</evidence>
<evidence type="ECO:0000259" key="11">
    <source>
        <dbReference type="Pfam" id="PF08638"/>
    </source>
</evidence>
<reference evidence="18 19" key="1">
    <citation type="submission" date="2020-08" db="EMBL/GenBank/DDBJ databases">
        <authorList>
            <person name="Hejnol A."/>
        </authorList>
    </citation>
    <scope>NUCLEOTIDE SEQUENCE [LARGE SCALE GENOMIC DNA]</scope>
</reference>
<dbReference type="Pfam" id="PF22981">
    <property type="entry name" value="RM2_Med14"/>
    <property type="match status" value="1"/>
</dbReference>
<dbReference type="InterPro" id="IPR055113">
    <property type="entry name" value="Med14_RM2"/>
</dbReference>
<dbReference type="GO" id="GO:0016592">
    <property type="term" value="C:mediator complex"/>
    <property type="evidence" value="ECO:0007669"/>
    <property type="project" value="UniProtKB-UniRule"/>
</dbReference>
<dbReference type="OrthoDB" id="205099at2759"/>
<dbReference type="InterPro" id="IPR056878">
    <property type="entry name" value="RM5_Med14"/>
</dbReference>
<proteinExistence type="inferred from homology"/>
<evidence type="ECO:0000313" key="18">
    <source>
        <dbReference type="EMBL" id="CAD5119260.1"/>
    </source>
</evidence>
<keyword evidence="8 10" id="KW-0539">Nucleus</keyword>
<keyword evidence="5 10" id="KW-0805">Transcription regulation</keyword>
<feature type="domain" description="Mediator of RNA polymerase II transcription subunit 14 RM6" evidence="14">
    <location>
        <begin position="758"/>
        <end position="823"/>
    </location>
</feature>
<keyword evidence="19" id="KW-1185">Reference proteome</keyword>
<evidence type="ECO:0000259" key="15">
    <source>
        <dbReference type="Pfam" id="PF25065"/>
    </source>
</evidence>
<feature type="domain" description="Mediator of RNA polymerase II transcription subunit 14 RM3" evidence="15">
    <location>
        <begin position="384"/>
        <end position="489"/>
    </location>
</feature>
<feature type="domain" description="Mediator of RNA polymerase II transcription subunit 14 RM8" evidence="13">
    <location>
        <begin position="1053"/>
        <end position="1119"/>
    </location>
</feature>
<sequence length="1287" mass="145898">MKVSRSDMDHIPGGNIPYMGNQAHGGMSGNGQIVSLSNLLDLILQRTYNELLILSEILPRKTDLERKTEILQFASRSRNLFIRLLALVKWANGASKVEKCGAIMQFLDQQSAYFVDSADQLARMARESLVNARLPSFALPIAVDVLTTGTFKRMPTCIKERIVPADPITMDDKKRTLHRLSHIIEQRLVSQVLPKRMRQITFDDGIVKFIVNHEFRVSLTLTGDSPTVPWKLLKLEFLVQDPEIGACRSLVHPLQINYLKDVVQSRLMDTTAPLHDLYNTLHSFCQSLQLEVLYSQSLRLVQDRWKNFVHIEQYMLGHKLTLIYWCEKNRMNFSKNDKLFKLMVHIDEKDPSKPLKITHIPPLQGTESTLVSTAIKSDYLSIDKLFIHIVHVRSITKLNELMREFTLFASSPCTVSGIPITLHVPMTPNSTIIENLLVGIEVLTGKYIVSCEVLSHSSCKRLQHCVNSTTRNGFSEILTDIKYEIIRKRYELAARSFGKDFITILPVYSPDELKSHFTKYACFVPIAMNALRGQYYLAVDFIAVDDRTIKTSYFLLKTSKESEDSYYIKIEDVTNIDEISVKYMKNRFTAKEPKRKATDDHVFRHYNTEFADVLSDIQDRILFTALAEELRKRNVHHSGVILDDSQTHLTLGVNSFPSLPDVDKESMELFQNNIIQCKFHIHKRVNEKWLVEMTFAKNVLRDICSDMTHMANYVQTLYDLSDTIEVVADCFLKDLSCLASLYGPTHKLAVAYKQCPSLQQSIQFSSFTFKRLQFCYGPSKCYCASIMKAPNSSLKLNLGCSGSATSSNPHILAAVHLQKMLQETSDLVELARVLSDTCEMYASVSKLNTSLHLVTTSEKPSPVFSIIVQSTQQLRIMYRNIFLLDVTAAPNSQAVYVRDAKLHQSLLQTIQSIPQLYSFLNMYVDEAVLPNRRHSVADDDHPMSPLNDGIARISNDLTIPGASPQDPNLPASPALLPSPATAWRTEAKPQVNQTQVQGGLSTLLSYQALSRLMTPGPPPSGVNPSNTVYCSALERFLACAAQRRKIAQLIKEKCGILTQLQSPDRLSTVFKSDSLTYKISLDAQHMQVLRFQVTSDPAMPGLERDDALNLERIFDAKVACPPYKMSVLSSFITLLCVPVRILKDLIHLMKLEFQPNHNHFHFKLLLSYPVTDAPIQSLPGYPTFILSRDRRKCIFMMEFSLTPAQGTPKELAFVLAFVYDAHSNKLTMLPPQNRQAIQTRPKVLSITEQAKTLLEQMNNMHPTPRTECTLAQYVRDVMHHININLVQ</sequence>
<dbReference type="GO" id="GO:0006357">
    <property type="term" value="P:regulation of transcription by RNA polymerase II"/>
    <property type="evidence" value="ECO:0007669"/>
    <property type="project" value="InterPro"/>
</dbReference>
<dbReference type="InterPro" id="IPR055107">
    <property type="entry name" value="Med14_RM8"/>
</dbReference>
<evidence type="ECO:0000256" key="9">
    <source>
        <dbReference type="ARBA" id="ARBA00032007"/>
    </source>
</evidence>
<comment type="caution">
    <text evidence="18">The sequence shown here is derived from an EMBL/GenBank/DDBJ whole genome shotgun (WGS) entry which is preliminary data.</text>
</comment>
<accession>A0A7I8VSJ2</accession>
<evidence type="ECO:0000256" key="5">
    <source>
        <dbReference type="ARBA" id="ARBA00023015"/>
    </source>
</evidence>
<evidence type="ECO:0000256" key="2">
    <source>
        <dbReference type="ARBA" id="ARBA00007813"/>
    </source>
</evidence>
<evidence type="ECO:0000256" key="3">
    <source>
        <dbReference type="ARBA" id="ARBA00019619"/>
    </source>
</evidence>
<keyword evidence="6 10" id="KW-0010">Activator</keyword>
<evidence type="ECO:0000259" key="13">
    <source>
        <dbReference type="Pfam" id="PF22983"/>
    </source>
</evidence>
<evidence type="ECO:0000259" key="14">
    <source>
        <dbReference type="Pfam" id="PF22984"/>
    </source>
</evidence>
<dbReference type="Pfam" id="PF25067">
    <property type="entry name" value="RM5_Med14"/>
    <property type="match status" value="1"/>
</dbReference>
<dbReference type="PANTHER" id="PTHR12809">
    <property type="entry name" value="MEDIATOR COMPLEX SUBUNIT"/>
    <property type="match status" value="1"/>
</dbReference>
<comment type="function">
    <text evidence="10">Component of the Mediator complex, a coactivator involved in the regulated transcription of nearly all RNA polymerase II-dependent genes. Mediator functions as a bridge to convey information from gene-specific regulatory proteins to the basal RNA polymerase II transcription machinery. Mediator is recruited to promoters by direct interactions with regulatory proteins and serves as a scaffold for the assembly of a functional preinitiation complex with RNA polymerase II and the general transcription factors.</text>
</comment>
<dbReference type="Pfam" id="PF08638">
    <property type="entry name" value="Med14"/>
    <property type="match status" value="1"/>
</dbReference>
<dbReference type="Proteomes" id="UP000549394">
    <property type="component" value="Unassembled WGS sequence"/>
</dbReference>
<dbReference type="InterPro" id="IPR056877">
    <property type="entry name" value="Med14_C"/>
</dbReference>
<dbReference type="InterPro" id="IPR056879">
    <property type="entry name" value="RM3_Med14"/>
</dbReference>
<dbReference type="InterPro" id="IPR055114">
    <property type="entry name" value="Med14_RM6"/>
</dbReference>
<comment type="subcellular location">
    <subcellularLocation>
        <location evidence="1 10">Nucleus</location>
    </subcellularLocation>
</comment>
<dbReference type="InterPro" id="IPR055122">
    <property type="entry name" value="Med14_N"/>
</dbReference>
<feature type="domain" description="Mediator of RNA polymerase II transcription subunit 14 RM2" evidence="12">
    <location>
        <begin position="302"/>
        <end position="380"/>
    </location>
</feature>
<evidence type="ECO:0000259" key="16">
    <source>
        <dbReference type="Pfam" id="PF25067"/>
    </source>
</evidence>
<dbReference type="GO" id="GO:0070847">
    <property type="term" value="C:core mediator complex"/>
    <property type="evidence" value="ECO:0007669"/>
    <property type="project" value="TreeGrafter"/>
</dbReference>
<organism evidence="18 19">
    <name type="scientific">Dimorphilus gyrociliatus</name>
    <dbReference type="NCBI Taxonomy" id="2664684"/>
    <lineage>
        <taxon>Eukaryota</taxon>
        <taxon>Metazoa</taxon>
        <taxon>Spiralia</taxon>
        <taxon>Lophotrochozoa</taxon>
        <taxon>Annelida</taxon>
        <taxon>Polychaeta</taxon>
        <taxon>Polychaeta incertae sedis</taxon>
        <taxon>Dinophilidae</taxon>
        <taxon>Dimorphilus</taxon>
    </lineage>
</organism>
<evidence type="ECO:0000256" key="8">
    <source>
        <dbReference type="ARBA" id="ARBA00023242"/>
    </source>
</evidence>
<evidence type="ECO:0000256" key="7">
    <source>
        <dbReference type="ARBA" id="ARBA00023163"/>
    </source>
</evidence>
<dbReference type="Pfam" id="PF22984">
    <property type="entry name" value="RM6_Med14"/>
    <property type="match status" value="1"/>
</dbReference>
<dbReference type="Pfam" id="PF25065">
    <property type="entry name" value="RM3_Med14"/>
    <property type="match status" value="1"/>
</dbReference>
<evidence type="ECO:0000256" key="10">
    <source>
        <dbReference type="RuleBase" id="RU365082"/>
    </source>
</evidence>
<keyword evidence="4" id="KW-0677">Repeat</keyword>